<dbReference type="VEuPathDB" id="FungiDB:BTJ68_08494"/>
<feature type="compositionally biased region" description="Polar residues" evidence="1">
    <location>
        <begin position="134"/>
        <end position="148"/>
    </location>
</feature>
<accession>A0A3M7HS60</accession>
<evidence type="ECO:0000313" key="3">
    <source>
        <dbReference type="EMBL" id="RMZ15902.1"/>
    </source>
</evidence>
<evidence type="ECO:0000259" key="2">
    <source>
        <dbReference type="Pfam" id="PF20233"/>
    </source>
</evidence>
<gene>
    <name evidence="3" type="ORF">D0862_01461</name>
</gene>
<dbReference type="Proteomes" id="UP000281468">
    <property type="component" value="Unassembled WGS sequence"/>
</dbReference>
<dbReference type="AlphaFoldDB" id="A0A3M7HS60"/>
<protein>
    <recommendedName>
        <fullName evidence="2">DUF6590 domain-containing protein</fullName>
    </recommendedName>
</protein>
<dbReference type="EMBL" id="QWIQ01000023">
    <property type="protein sequence ID" value="RMZ15902.1"/>
    <property type="molecule type" value="Genomic_DNA"/>
</dbReference>
<sequence length="721" mass="81079">MAWSAANLHCIENFNLLVDAVEKRRAGHGIAWVAHIQELRERFLECYGRRSALDFSVTGSFDEELAQAAHDCVKDLVIQLEKARGMILKDDGLKLLMSYDPLTLEPVQPESRVGEGIPRNRQLSSKAVTKKSPVKTTPATEIRSPSSEQENEESRPGIWHELNALAQTLDRLRRISMWMLIPVISSAVCESKSKAAEAKAVAGKSVKSFLTQLRRVEGKSPGPSASVKEEDEQFVARITEAQTHRILLLTRAMKAESARDLGPSRSPLRPTFESPQSPVDSHPRKPGFKSTSELGKHLKSSPKHNLEERDIQVILKFAQFSRPEERSYCPFCWALQNPPKLVEHMVDHFEKLAIRASDDCKPLLEEEQASIGAFHQTGPMVPDEPQQERADELSRDIPIHRALSKYTEGIRLLVLDTNYKTRPGRWFKWGHVIKVTNAHEASTRKEANGSGAATEITDIVEGVSKTGEPMLIPARWFLIIKESKNECYCLRISTYGGRGVSKLQPGLYKKHHSPVYSTREPPVLLPEERLEAGEDPMQEAIAVESARDAQSLDCTARLLWTRVYMVSHNVEAALFGKVRPRWESKVEALFKNLNPYSALKVNRPDHVKIESPSLKKDSSLAMVKAAKHKKELSVNLPQEDVDDLAELDEKIVKPKYRPGDWVHFTTEGPKQTVIRCQVSEAHLSSGQWKYKLKDSGTGKQFQMETTSRTSPTGPQIICKEI</sequence>
<name>A0A3M7HS60_HORWE</name>
<dbReference type="Pfam" id="PF20233">
    <property type="entry name" value="DUF6590"/>
    <property type="match status" value="1"/>
</dbReference>
<evidence type="ECO:0000313" key="4">
    <source>
        <dbReference type="Proteomes" id="UP000281468"/>
    </source>
</evidence>
<feature type="region of interest" description="Disordered" evidence="1">
    <location>
        <begin position="109"/>
        <end position="155"/>
    </location>
</feature>
<comment type="caution">
    <text evidence="3">The sequence shown here is derived from an EMBL/GenBank/DDBJ whole genome shotgun (WGS) entry which is preliminary data.</text>
</comment>
<dbReference type="InterPro" id="IPR046497">
    <property type="entry name" value="DUF6590"/>
</dbReference>
<feature type="domain" description="DUF6590" evidence="2">
    <location>
        <begin position="425"/>
        <end position="586"/>
    </location>
</feature>
<feature type="region of interest" description="Disordered" evidence="1">
    <location>
        <begin position="258"/>
        <end position="305"/>
    </location>
</feature>
<organism evidence="3 4">
    <name type="scientific">Hortaea werneckii</name>
    <name type="common">Black yeast</name>
    <name type="synonym">Cladosporium werneckii</name>
    <dbReference type="NCBI Taxonomy" id="91943"/>
    <lineage>
        <taxon>Eukaryota</taxon>
        <taxon>Fungi</taxon>
        <taxon>Dikarya</taxon>
        <taxon>Ascomycota</taxon>
        <taxon>Pezizomycotina</taxon>
        <taxon>Dothideomycetes</taxon>
        <taxon>Dothideomycetidae</taxon>
        <taxon>Mycosphaerellales</taxon>
        <taxon>Teratosphaeriaceae</taxon>
        <taxon>Hortaea</taxon>
    </lineage>
</organism>
<proteinExistence type="predicted"/>
<evidence type="ECO:0000256" key="1">
    <source>
        <dbReference type="SAM" id="MobiDB-lite"/>
    </source>
</evidence>
<reference evidence="3 4" key="1">
    <citation type="journal article" date="2018" name="BMC Genomics">
        <title>Genomic evidence for intraspecific hybridization in a clonal and extremely halotolerant yeast.</title>
        <authorList>
            <person name="Gostincar C."/>
            <person name="Stajich J.E."/>
            <person name="Zupancic J."/>
            <person name="Zalar P."/>
            <person name="Gunde-Cimerman N."/>
        </authorList>
    </citation>
    <scope>NUCLEOTIDE SEQUENCE [LARGE SCALE GENOMIC DNA]</scope>
    <source>
        <strain evidence="3 4">EXF-171</strain>
    </source>
</reference>